<dbReference type="RefSeq" id="WP_196986590.1">
    <property type="nucleotide sequence ID" value="NZ_JADWYS010000001.1"/>
</dbReference>
<gene>
    <name evidence="3" type="ORF">I5803_12015</name>
</gene>
<dbReference type="Proteomes" id="UP000651050">
    <property type="component" value="Unassembled WGS sequence"/>
</dbReference>
<proteinExistence type="predicted"/>
<keyword evidence="4" id="KW-1185">Reference proteome</keyword>
<dbReference type="PROSITE" id="PS51257">
    <property type="entry name" value="PROKAR_LIPOPROTEIN"/>
    <property type="match status" value="1"/>
</dbReference>
<name>A0A931H504_9BURK</name>
<sequence length="212" mass="22525">MTRDTFTRLSSALLLAALLGACSALPDKPVRATLYDFGPLLEAAAPARLTGAPIALADVEAAGALDGSSILYRLGYADDHQLRPYANSRWSATPPQLMRQRLRQQLGRERAVLDLVDTAALARSGGASPRVLHIDLEEFSQLFETAASSFGVVRIRATLMDNTAGGEVLVAQRAFTARRPAPTADASGGVRALAQASDAVADELAQWLNAQR</sequence>
<keyword evidence="1" id="KW-0732">Signal</keyword>
<feature type="signal peptide" evidence="1">
    <location>
        <begin position="1"/>
        <end position="24"/>
    </location>
</feature>
<dbReference type="AlphaFoldDB" id="A0A931H504"/>
<dbReference type="InterPro" id="IPR005586">
    <property type="entry name" value="ABC_trans_aux"/>
</dbReference>
<evidence type="ECO:0000313" key="3">
    <source>
        <dbReference type="EMBL" id="MBG9388750.1"/>
    </source>
</evidence>
<reference evidence="3" key="1">
    <citation type="submission" date="2020-11" db="EMBL/GenBank/DDBJ databases">
        <title>Bacterial whole genome sequence for Caenimonas sp. DR4.4.</title>
        <authorList>
            <person name="Le V."/>
            <person name="Ko S.-R."/>
            <person name="Ahn C.-Y."/>
            <person name="Oh H.-M."/>
        </authorList>
    </citation>
    <scope>NUCLEOTIDE SEQUENCE</scope>
    <source>
        <strain evidence="3">DR4.4</strain>
    </source>
</reference>
<organism evidence="3 4">
    <name type="scientific">Caenimonas aquaedulcis</name>
    <dbReference type="NCBI Taxonomy" id="2793270"/>
    <lineage>
        <taxon>Bacteria</taxon>
        <taxon>Pseudomonadati</taxon>
        <taxon>Pseudomonadota</taxon>
        <taxon>Betaproteobacteria</taxon>
        <taxon>Burkholderiales</taxon>
        <taxon>Comamonadaceae</taxon>
        <taxon>Caenimonas</taxon>
    </lineage>
</organism>
<dbReference type="Gene3D" id="3.40.50.10610">
    <property type="entry name" value="ABC-type transport auxiliary lipoprotein component"/>
    <property type="match status" value="1"/>
</dbReference>
<protein>
    <submittedName>
        <fullName evidence="3">Membrane integrity-associated transporter subunit PqiC</fullName>
    </submittedName>
</protein>
<evidence type="ECO:0000256" key="1">
    <source>
        <dbReference type="SAM" id="SignalP"/>
    </source>
</evidence>
<dbReference type="SUPFAM" id="SSF159594">
    <property type="entry name" value="XCC0632-like"/>
    <property type="match status" value="1"/>
</dbReference>
<dbReference type="Pfam" id="PF03886">
    <property type="entry name" value="ABC_trans_aux"/>
    <property type="match status" value="1"/>
</dbReference>
<feature type="domain" description="ABC-type transport auxiliary lipoprotein component" evidence="2">
    <location>
        <begin position="43"/>
        <end position="205"/>
    </location>
</feature>
<feature type="chain" id="PRO_5037290097" evidence="1">
    <location>
        <begin position="25"/>
        <end position="212"/>
    </location>
</feature>
<dbReference type="EMBL" id="JADWYS010000001">
    <property type="protein sequence ID" value="MBG9388750.1"/>
    <property type="molecule type" value="Genomic_DNA"/>
</dbReference>
<evidence type="ECO:0000313" key="4">
    <source>
        <dbReference type="Proteomes" id="UP000651050"/>
    </source>
</evidence>
<accession>A0A931H504</accession>
<comment type="caution">
    <text evidence="3">The sequence shown here is derived from an EMBL/GenBank/DDBJ whole genome shotgun (WGS) entry which is preliminary data.</text>
</comment>
<evidence type="ECO:0000259" key="2">
    <source>
        <dbReference type="Pfam" id="PF03886"/>
    </source>
</evidence>